<protein>
    <recommendedName>
        <fullName evidence="1">Replication-associated protein ORF2/G2P domain-containing protein</fullName>
    </recommendedName>
</protein>
<sequence length="327" mass="35840">MAKLTGTGVSGSDIFCTARVKSYPGGRCEALVCDKAIFGGSGWEARQGARVKESRAKDGGHDVARAVRRARAQVRDIALCTPFRWFVTLTLDPARVNRYDVREVTRHLNHWLDNQVRRKGLAYVLVPERHKDGAIHFHGFFNDALEARDSGTVSLPGQKAPRRPRSARQRAKWLEDGGKPVYNLPGWSWGFTTAIELYGEYDRAVSYVCKYIGKELAPSPNGDGLEPQKIGGRWYYSGGALGRPQVTYAELDFRQAEQEPGAYRFDLPQAGISFVQFQFQAKGGENSGEPVGKVAGSQSEVPLVGAVRQPPLLGLRPGLRGAQGGGP</sequence>
<feature type="domain" description="Replication-associated protein ORF2/G2P" evidence="1">
    <location>
        <begin position="85"/>
        <end position="215"/>
    </location>
</feature>
<gene>
    <name evidence="2" type="ORF">HMPREF9460_01505</name>
</gene>
<accession>A0A096B9C9</accession>
<dbReference type="HOGENOM" id="CLU_849292_0_0_9"/>
<proteinExistence type="predicted"/>
<evidence type="ECO:0000259" key="1">
    <source>
        <dbReference type="Pfam" id="PF23343"/>
    </source>
</evidence>
<dbReference type="eggNOG" id="ENOG5032WYT">
    <property type="taxonomic scope" value="Bacteria"/>
</dbReference>
<dbReference type="EMBL" id="ADLO01000052">
    <property type="protein sequence ID" value="KGF56038.1"/>
    <property type="molecule type" value="Genomic_DNA"/>
</dbReference>
<dbReference type="Proteomes" id="UP000029585">
    <property type="component" value="Unassembled WGS sequence"/>
</dbReference>
<dbReference type="PATRIC" id="fig|742738.3.peg.1553"/>
<dbReference type="RefSeq" id="WP_044940198.1">
    <property type="nucleotide sequence ID" value="NZ_KN174162.1"/>
</dbReference>
<comment type="caution">
    <text evidence="2">The sequence shown here is derived from an EMBL/GenBank/DDBJ whole genome shotgun (WGS) entry which is preliminary data.</text>
</comment>
<evidence type="ECO:0000313" key="3">
    <source>
        <dbReference type="Proteomes" id="UP000029585"/>
    </source>
</evidence>
<evidence type="ECO:0000313" key="2">
    <source>
        <dbReference type="EMBL" id="KGF56038.1"/>
    </source>
</evidence>
<reference evidence="2 3" key="1">
    <citation type="submission" date="2011-08" db="EMBL/GenBank/DDBJ databases">
        <title>The Genome Sequence of Clostridium orbiscindens 1_3_50AFAA.</title>
        <authorList>
            <consortium name="The Broad Institute Genome Sequencing Platform"/>
            <person name="Earl A."/>
            <person name="Ward D."/>
            <person name="Feldgarden M."/>
            <person name="Gevers D."/>
            <person name="Daigneault M."/>
            <person name="Strauss J."/>
            <person name="Allen-Vercoe E."/>
            <person name="Young S.K."/>
            <person name="Zeng Q."/>
            <person name="Gargeya S."/>
            <person name="Fitzgerald M."/>
            <person name="Haas B."/>
            <person name="Abouelleil A."/>
            <person name="Alvarado L."/>
            <person name="Arachchi H.M."/>
            <person name="Berlin A."/>
            <person name="Brown A."/>
            <person name="Chapman S.B."/>
            <person name="Chen Z."/>
            <person name="Dunbar C."/>
            <person name="Freedman E."/>
            <person name="Gearin G."/>
            <person name="Gellesch M."/>
            <person name="Goldberg J."/>
            <person name="Griggs A."/>
            <person name="Gujja S."/>
            <person name="Heiman D."/>
            <person name="Howarth C."/>
            <person name="Larson L."/>
            <person name="Lui A."/>
            <person name="MacDonald P.J.P."/>
            <person name="Montmayeur A."/>
            <person name="Murphy C."/>
            <person name="Neiman D."/>
            <person name="Pearson M."/>
            <person name="Priest M."/>
            <person name="Roberts A."/>
            <person name="Saif S."/>
            <person name="Shea T."/>
            <person name="Shenoy N."/>
            <person name="Sisk P."/>
            <person name="Stolte C."/>
            <person name="Sykes S."/>
            <person name="Wortman J."/>
            <person name="Nusbaum C."/>
            <person name="Birren B."/>
        </authorList>
    </citation>
    <scope>NUCLEOTIDE SEQUENCE [LARGE SCALE GENOMIC DNA]</scope>
    <source>
        <strain evidence="2 3">1_3_50AFAA</strain>
    </source>
</reference>
<dbReference type="Pfam" id="PF23343">
    <property type="entry name" value="REP_ORF2-G2P"/>
    <property type="match status" value="1"/>
</dbReference>
<name>A0A096B9C9_FLAPL</name>
<keyword evidence="3" id="KW-1185">Reference proteome</keyword>
<organism evidence="2 3">
    <name type="scientific">Flavonifractor plautii 1_3_50AFAA</name>
    <dbReference type="NCBI Taxonomy" id="742738"/>
    <lineage>
        <taxon>Bacteria</taxon>
        <taxon>Bacillati</taxon>
        <taxon>Bacillota</taxon>
        <taxon>Clostridia</taxon>
        <taxon>Eubacteriales</taxon>
        <taxon>Oscillospiraceae</taxon>
        <taxon>Flavonifractor</taxon>
    </lineage>
</organism>
<dbReference type="InterPro" id="IPR056906">
    <property type="entry name" value="ORF2/G2P_dom"/>
</dbReference>
<dbReference type="AlphaFoldDB" id="A0A096B9C9"/>